<protein>
    <submittedName>
        <fullName evidence="1">Uncharacterized protein</fullName>
    </submittedName>
</protein>
<dbReference type="AlphaFoldDB" id="A0AAV5L0N0"/>
<evidence type="ECO:0000313" key="1">
    <source>
        <dbReference type="EMBL" id="GKV30663.1"/>
    </source>
</evidence>
<evidence type="ECO:0000313" key="2">
    <source>
        <dbReference type="Proteomes" id="UP001054252"/>
    </source>
</evidence>
<proteinExistence type="predicted"/>
<accession>A0AAV5L0N0</accession>
<keyword evidence="2" id="KW-1185">Reference proteome</keyword>
<organism evidence="1 2">
    <name type="scientific">Rubroshorea leprosula</name>
    <dbReference type="NCBI Taxonomy" id="152421"/>
    <lineage>
        <taxon>Eukaryota</taxon>
        <taxon>Viridiplantae</taxon>
        <taxon>Streptophyta</taxon>
        <taxon>Embryophyta</taxon>
        <taxon>Tracheophyta</taxon>
        <taxon>Spermatophyta</taxon>
        <taxon>Magnoliopsida</taxon>
        <taxon>eudicotyledons</taxon>
        <taxon>Gunneridae</taxon>
        <taxon>Pentapetalae</taxon>
        <taxon>rosids</taxon>
        <taxon>malvids</taxon>
        <taxon>Malvales</taxon>
        <taxon>Dipterocarpaceae</taxon>
        <taxon>Rubroshorea</taxon>
    </lineage>
</organism>
<sequence>MGCLIPSPRLTNPPILVNFYIDFGDLSHLIWIDESRLLKAAADSDEMEVQRAGSGSCSRLYSRLSRKTEWAANPNSRLWKYKPALLTILQLELCVLQSIYLLPTAIFEQGAINIVVSDLGGVLIPSRVICREDLWGLSCKEVRFERNTLILVKGLSGSFKPPLLLLVKSVEEILVKASSSSLICDLHLYFSKNAIFT</sequence>
<reference evidence="1 2" key="1">
    <citation type="journal article" date="2021" name="Commun. Biol.">
        <title>The genome of Shorea leprosula (Dipterocarpaceae) highlights the ecological relevance of drought in aseasonal tropical rainforests.</title>
        <authorList>
            <person name="Ng K.K.S."/>
            <person name="Kobayashi M.J."/>
            <person name="Fawcett J.A."/>
            <person name="Hatakeyama M."/>
            <person name="Paape T."/>
            <person name="Ng C.H."/>
            <person name="Ang C.C."/>
            <person name="Tnah L.H."/>
            <person name="Lee C.T."/>
            <person name="Nishiyama T."/>
            <person name="Sese J."/>
            <person name="O'Brien M.J."/>
            <person name="Copetti D."/>
            <person name="Mohd Noor M.I."/>
            <person name="Ong R.C."/>
            <person name="Putra M."/>
            <person name="Sireger I.Z."/>
            <person name="Indrioko S."/>
            <person name="Kosugi Y."/>
            <person name="Izuno A."/>
            <person name="Isagi Y."/>
            <person name="Lee S.L."/>
            <person name="Shimizu K.K."/>
        </authorList>
    </citation>
    <scope>NUCLEOTIDE SEQUENCE [LARGE SCALE GENOMIC DNA]</scope>
    <source>
        <strain evidence="1">214</strain>
    </source>
</reference>
<name>A0AAV5L0N0_9ROSI</name>
<comment type="caution">
    <text evidence="1">The sequence shown here is derived from an EMBL/GenBank/DDBJ whole genome shotgun (WGS) entry which is preliminary data.</text>
</comment>
<dbReference type="EMBL" id="BPVZ01000088">
    <property type="protein sequence ID" value="GKV30663.1"/>
    <property type="molecule type" value="Genomic_DNA"/>
</dbReference>
<dbReference type="Proteomes" id="UP001054252">
    <property type="component" value="Unassembled WGS sequence"/>
</dbReference>
<gene>
    <name evidence="1" type="ORF">SLEP1_g39452</name>
</gene>